<evidence type="ECO:0000256" key="1">
    <source>
        <dbReference type="SAM" id="Phobius"/>
    </source>
</evidence>
<gene>
    <name evidence="2" type="ORF">OG563_19200</name>
</gene>
<keyword evidence="1" id="KW-0472">Membrane</keyword>
<dbReference type="RefSeq" id="WP_329414912.1">
    <property type="nucleotide sequence ID" value="NZ_CP109441.1"/>
</dbReference>
<proteinExistence type="predicted"/>
<evidence type="ECO:0000313" key="3">
    <source>
        <dbReference type="Proteomes" id="UP001432062"/>
    </source>
</evidence>
<evidence type="ECO:0008006" key="4">
    <source>
        <dbReference type="Google" id="ProtNLM"/>
    </source>
</evidence>
<protein>
    <recommendedName>
        <fullName evidence="4">Anti-sigma-M factor RsmA</fullName>
    </recommendedName>
</protein>
<dbReference type="EMBL" id="CP109441">
    <property type="protein sequence ID" value="WUV50125.1"/>
    <property type="molecule type" value="Genomic_DNA"/>
</dbReference>
<keyword evidence="3" id="KW-1185">Reference proteome</keyword>
<name>A0ABZ1Z6R1_9NOCA</name>
<dbReference type="Proteomes" id="UP001432062">
    <property type="component" value="Chromosome"/>
</dbReference>
<keyword evidence="1" id="KW-0812">Transmembrane</keyword>
<feature type="transmembrane region" description="Helical" evidence="1">
    <location>
        <begin position="142"/>
        <end position="163"/>
    </location>
</feature>
<evidence type="ECO:0000313" key="2">
    <source>
        <dbReference type="EMBL" id="WUV50125.1"/>
    </source>
</evidence>
<sequence length="271" mass="28449">MATRSDPQPPFSPELLADLHADNVAPELSEQLWPVVRNDPDALRFLNSLDDVSAELRALGRDERVIHAMPADIAARLEEFVEGLDVSEEPTEQVATVLRLPSATTRPESPVVVWPESADDAKDSGREAAIPVTRHGTRTLRWLAAAAAVIAVVACVAVAVDALRGHEVAPSAQPTTSNVQLGDGLDATVALSALGRNDVTGALGTPAALNRCVHANGLDRTVLGSTDTTFQGKDAVLILLAGPRPHKITALVVGIGCGTDDPQQLARTDIG</sequence>
<reference evidence="2" key="1">
    <citation type="submission" date="2022-10" db="EMBL/GenBank/DDBJ databases">
        <title>The complete genomes of actinobacterial strains from the NBC collection.</title>
        <authorList>
            <person name="Joergensen T.S."/>
            <person name="Alvarez Arevalo M."/>
            <person name="Sterndorff E.B."/>
            <person name="Faurdal D."/>
            <person name="Vuksanovic O."/>
            <person name="Mourched A.-S."/>
            <person name="Charusanti P."/>
            <person name="Shaw S."/>
            <person name="Blin K."/>
            <person name="Weber T."/>
        </authorList>
    </citation>
    <scope>NUCLEOTIDE SEQUENCE</scope>
    <source>
        <strain evidence="2">NBC_01482</strain>
    </source>
</reference>
<organism evidence="2 3">
    <name type="scientific">Nocardia vinacea</name>
    <dbReference type="NCBI Taxonomy" id="96468"/>
    <lineage>
        <taxon>Bacteria</taxon>
        <taxon>Bacillati</taxon>
        <taxon>Actinomycetota</taxon>
        <taxon>Actinomycetes</taxon>
        <taxon>Mycobacteriales</taxon>
        <taxon>Nocardiaceae</taxon>
        <taxon>Nocardia</taxon>
    </lineage>
</organism>
<keyword evidence="1" id="KW-1133">Transmembrane helix</keyword>
<accession>A0ABZ1Z6R1</accession>